<dbReference type="InterPro" id="IPR001647">
    <property type="entry name" value="HTH_TetR"/>
</dbReference>
<gene>
    <name evidence="6" type="ORF">IDH41_18910</name>
</gene>
<proteinExistence type="predicted"/>
<dbReference type="InterPro" id="IPR036271">
    <property type="entry name" value="Tet_transcr_reg_TetR-rel_C_sf"/>
</dbReference>
<dbReference type="SUPFAM" id="SSF48498">
    <property type="entry name" value="Tetracyclin repressor-like, C-terminal domain"/>
    <property type="match status" value="1"/>
</dbReference>
<dbReference type="PRINTS" id="PR00455">
    <property type="entry name" value="HTHTETR"/>
</dbReference>
<organism evidence="6 7">
    <name type="scientific">Paenibacillus arenilitoris</name>
    <dbReference type="NCBI Taxonomy" id="2772299"/>
    <lineage>
        <taxon>Bacteria</taxon>
        <taxon>Bacillati</taxon>
        <taxon>Bacillota</taxon>
        <taxon>Bacilli</taxon>
        <taxon>Bacillales</taxon>
        <taxon>Paenibacillaceae</taxon>
        <taxon>Paenibacillus</taxon>
    </lineage>
</organism>
<accession>A0A927CRM3</accession>
<dbReference type="InterPro" id="IPR050109">
    <property type="entry name" value="HTH-type_TetR-like_transc_reg"/>
</dbReference>
<feature type="domain" description="HTH tetR-type" evidence="5">
    <location>
        <begin position="11"/>
        <end position="71"/>
    </location>
</feature>
<keyword evidence="3" id="KW-0804">Transcription</keyword>
<dbReference type="PANTHER" id="PTHR30055:SF234">
    <property type="entry name" value="HTH-TYPE TRANSCRIPTIONAL REGULATOR BETI"/>
    <property type="match status" value="1"/>
</dbReference>
<dbReference type="SUPFAM" id="SSF46689">
    <property type="entry name" value="Homeodomain-like"/>
    <property type="match status" value="1"/>
</dbReference>
<evidence type="ECO:0000259" key="5">
    <source>
        <dbReference type="PROSITE" id="PS50977"/>
    </source>
</evidence>
<dbReference type="Pfam" id="PF00440">
    <property type="entry name" value="TetR_N"/>
    <property type="match status" value="1"/>
</dbReference>
<dbReference type="AlphaFoldDB" id="A0A927CRM3"/>
<reference evidence="6" key="1">
    <citation type="submission" date="2020-09" db="EMBL/GenBank/DDBJ databases">
        <title>A novel bacterium of genus Paenibacillus, isolated from South China Sea.</title>
        <authorList>
            <person name="Huang H."/>
            <person name="Mo K."/>
            <person name="Hu Y."/>
        </authorList>
    </citation>
    <scope>NUCLEOTIDE SEQUENCE</scope>
    <source>
        <strain evidence="6">IB182493</strain>
    </source>
</reference>
<dbReference type="PANTHER" id="PTHR30055">
    <property type="entry name" value="HTH-TYPE TRANSCRIPTIONAL REGULATOR RUTR"/>
    <property type="match status" value="1"/>
</dbReference>
<dbReference type="PROSITE" id="PS50977">
    <property type="entry name" value="HTH_TETR_2"/>
    <property type="match status" value="1"/>
</dbReference>
<keyword evidence="1" id="KW-0805">Transcription regulation</keyword>
<evidence type="ECO:0000313" key="7">
    <source>
        <dbReference type="Proteomes" id="UP000632125"/>
    </source>
</evidence>
<dbReference type="Proteomes" id="UP000632125">
    <property type="component" value="Unassembled WGS sequence"/>
</dbReference>
<name>A0A927CRM3_9BACL</name>
<keyword evidence="7" id="KW-1185">Reference proteome</keyword>
<keyword evidence="2 4" id="KW-0238">DNA-binding</keyword>
<dbReference type="EMBL" id="JACXIY010000023">
    <property type="protein sequence ID" value="MBD2870656.1"/>
    <property type="molecule type" value="Genomic_DNA"/>
</dbReference>
<evidence type="ECO:0000313" key="6">
    <source>
        <dbReference type="EMBL" id="MBD2870656.1"/>
    </source>
</evidence>
<dbReference type="GO" id="GO:0000976">
    <property type="term" value="F:transcription cis-regulatory region binding"/>
    <property type="evidence" value="ECO:0007669"/>
    <property type="project" value="TreeGrafter"/>
</dbReference>
<dbReference type="RefSeq" id="WP_190863782.1">
    <property type="nucleotide sequence ID" value="NZ_JACXIY010000023.1"/>
</dbReference>
<sequence>MTIPDGGRTKQDLSNVILNTANHLFEEHGIESVSMHQIAKAAGIGQGTLYRRYANKGDLCMDMMKENFGAFIKQIDDYLTAEPQPPVYDRLCEVMKQVIAFIDKKSQWFGVLHAHIKVDEKKSDFFQAPPYLYLHATLSGLLREAADEGLIPDIDPGYTAHAFIAVHSPHTLRHLRDTMGLTREEIQRCFCGTFIDPLFR</sequence>
<feature type="DNA-binding region" description="H-T-H motif" evidence="4">
    <location>
        <begin position="34"/>
        <end position="53"/>
    </location>
</feature>
<evidence type="ECO:0000256" key="1">
    <source>
        <dbReference type="ARBA" id="ARBA00023015"/>
    </source>
</evidence>
<dbReference type="Gene3D" id="1.10.357.10">
    <property type="entry name" value="Tetracycline Repressor, domain 2"/>
    <property type="match status" value="1"/>
</dbReference>
<dbReference type="InterPro" id="IPR009057">
    <property type="entry name" value="Homeodomain-like_sf"/>
</dbReference>
<evidence type="ECO:0000256" key="2">
    <source>
        <dbReference type="ARBA" id="ARBA00023125"/>
    </source>
</evidence>
<comment type="caution">
    <text evidence="6">The sequence shown here is derived from an EMBL/GenBank/DDBJ whole genome shotgun (WGS) entry which is preliminary data.</text>
</comment>
<dbReference type="GO" id="GO:0003700">
    <property type="term" value="F:DNA-binding transcription factor activity"/>
    <property type="evidence" value="ECO:0007669"/>
    <property type="project" value="TreeGrafter"/>
</dbReference>
<protein>
    <submittedName>
        <fullName evidence="6">TetR/AcrR family transcriptional regulator</fullName>
    </submittedName>
</protein>
<evidence type="ECO:0000256" key="4">
    <source>
        <dbReference type="PROSITE-ProRule" id="PRU00335"/>
    </source>
</evidence>
<evidence type="ECO:0000256" key="3">
    <source>
        <dbReference type="ARBA" id="ARBA00023163"/>
    </source>
</evidence>